<dbReference type="GO" id="GO:0000701">
    <property type="term" value="F:purine-specific mismatch base pair DNA N-glycosylase activity"/>
    <property type="evidence" value="ECO:0007669"/>
    <property type="project" value="UniProtKB-EC"/>
</dbReference>
<feature type="compositionally biased region" description="Basic residues" evidence="14">
    <location>
        <begin position="648"/>
        <end position="657"/>
    </location>
</feature>
<feature type="region of interest" description="Disordered" evidence="14">
    <location>
        <begin position="634"/>
        <end position="657"/>
    </location>
</feature>
<evidence type="ECO:0000256" key="3">
    <source>
        <dbReference type="ARBA" id="ARBA00008343"/>
    </source>
</evidence>
<evidence type="ECO:0000256" key="10">
    <source>
        <dbReference type="ARBA" id="ARBA00023004"/>
    </source>
</evidence>
<evidence type="ECO:0000256" key="4">
    <source>
        <dbReference type="ARBA" id="ARBA00012045"/>
    </source>
</evidence>
<evidence type="ECO:0000256" key="9">
    <source>
        <dbReference type="ARBA" id="ARBA00022801"/>
    </source>
</evidence>
<feature type="domain" description="HhH-GPD" evidence="15">
    <location>
        <begin position="236"/>
        <end position="387"/>
    </location>
</feature>
<protein>
    <recommendedName>
        <fullName evidence="5">Adenine DNA glycosylase</fullName>
        <ecNumber evidence="4">3.2.2.31</ecNumber>
    </recommendedName>
</protein>
<dbReference type="AlphaFoldDB" id="A0A813D5U1"/>
<feature type="compositionally biased region" description="Low complexity" evidence="14">
    <location>
        <begin position="501"/>
        <end position="520"/>
    </location>
</feature>
<comment type="similarity">
    <text evidence="3">Belongs to the Nth/MutY family.</text>
</comment>
<comment type="caution">
    <text evidence="16">The sequence shown here is derived from an EMBL/GenBank/DDBJ whole genome shotgun (WGS) entry which is preliminary data.</text>
</comment>
<dbReference type="SUPFAM" id="SSF48150">
    <property type="entry name" value="DNA-glycosylase"/>
    <property type="match status" value="1"/>
</dbReference>
<feature type="region of interest" description="Disordered" evidence="14">
    <location>
        <begin position="501"/>
        <end position="526"/>
    </location>
</feature>
<dbReference type="InterPro" id="IPR004036">
    <property type="entry name" value="Endonuclease-III-like_CS2"/>
</dbReference>
<dbReference type="Gene3D" id="3.90.79.10">
    <property type="entry name" value="Nucleoside Triphosphate Pyrophosphohydrolase"/>
    <property type="match status" value="1"/>
</dbReference>
<reference evidence="16" key="1">
    <citation type="submission" date="2021-02" db="EMBL/GenBank/DDBJ databases">
        <authorList>
            <person name="Dougan E. K."/>
            <person name="Rhodes N."/>
            <person name="Thang M."/>
            <person name="Chan C."/>
        </authorList>
    </citation>
    <scope>NUCLEOTIDE SEQUENCE</scope>
</reference>
<evidence type="ECO:0000256" key="11">
    <source>
        <dbReference type="ARBA" id="ARBA00023014"/>
    </source>
</evidence>
<comment type="catalytic activity">
    <reaction evidence="1">
        <text>Hydrolyzes free adenine bases from 7,8-dihydro-8-oxoguanine:adenine mismatched double-stranded DNA, leaving an apurinic site.</text>
        <dbReference type="EC" id="3.2.2.31"/>
    </reaction>
</comment>
<evidence type="ECO:0000256" key="7">
    <source>
        <dbReference type="ARBA" id="ARBA00022723"/>
    </source>
</evidence>
<evidence type="ECO:0000256" key="12">
    <source>
        <dbReference type="ARBA" id="ARBA00023204"/>
    </source>
</evidence>
<dbReference type="EC" id="3.2.2.31" evidence="4"/>
<dbReference type="Gene3D" id="1.10.340.30">
    <property type="entry name" value="Hypothetical protein, domain 2"/>
    <property type="match status" value="1"/>
</dbReference>
<keyword evidence="11" id="KW-0411">Iron-sulfur</keyword>
<dbReference type="GO" id="GO:0034039">
    <property type="term" value="F:8-oxo-7,8-dihydroguanine DNA N-glycosylase activity"/>
    <property type="evidence" value="ECO:0007669"/>
    <property type="project" value="TreeGrafter"/>
</dbReference>
<evidence type="ECO:0000256" key="5">
    <source>
        <dbReference type="ARBA" id="ARBA00022023"/>
    </source>
</evidence>
<feature type="compositionally biased region" description="Basic and acidic residues" evidence="14">
    <location>
        <begin position="68"/>
        <end position="77"/>
    </location>
</feature>
<dbReference type="PANTHER" id="PTHR42944">
    <property type="entry name" value="ADENINE DNA GLYCOSYLASE"/>
    <property type="match status" value="1"/>
</dbReference>
<keyword evidence="6" id="KW-0004">4Fe-4S</keyword>
<dbReference type="InterPro" id="IPR003265">
    <property type="entry name" value="HhH-GPD_domain"/>
</dbReference>
<dbReference type="GO" id="GO:0032357">
    <property type="term" value="F:oxidized purine DNA binding"/>
    <property type="evidence" value="ECO:0007669"/>
    <property type="project" value="TreeGrafter"/>
</dbReference>
<dbReference type="InterPro" id="IPR015797">
    <property type="entry name" value="NUDIX_hydrolase-like_dom_sf"/>
</dbReference>
<evidence type="ECO:0000256" key="2">
    <source>
        <dbReference type="ARBA" id="ARBA00001966"/>
    </source>
</evidence>
<dbReference type="CDD" id="cd00056">
    <property type="entry name" value="ENDO3c"/>
    <property type="match status" value="1"/>
</dbReference>
<keyword evidence="8" id="KW-0227">DNA damage</keyword>
<accession>A0A813D5U1</accession>
<dbReference type="EMBL" id="CAJNNV010000022">
    <property type="protein sequence ID" value="CAE8581093.1"/>
    <property type="molecule type" value="Genomic_DNA"/>
</dbReference>
<dbReference type="InterPro" id="IPR044298">
    <property type="entry name" value="MIG/MutY"/>
</dbReference>
<dbReference type="GO" id="GO:0006298">
    <property type="term" value="P:mismatch repair"/>
    <property type="evidence" value="ECO:0007669"/>
    <property type="project" value="TreeGrafter"/>
</dbReference>
<dbReference type="FunFam" id="1.10.340.30:FF:000002">
    <property type="entry name" value="Adenine DNA glycosylase"/>
    <property type="match status" value="1"/>
</dbReference>
<keyword evidence="12" id="KW-0234">DNA repair</keyword>
<feature type="region of interest" description="Disordered" evidence="14">
    <location>
        <begin position="187"/>
        <end position="223"/>
    </location>
</feature>
<dbReference type="SMART" id="SM00478">
    <property type="entry name" value="ENDO3c"/>
    <property type="match status" value="1"/>
</dbReference>
<dbReference type="PANTHER" id="PTHR42944:SF1">
    <property type="entry name" value="ADENINE DNA GLYCOSYLASE"/>
    <property type="match status" value="1"/>
</dbReference>
<dbReference type="OrthoDB" id="10248838at2759"/>
<dbReference type="Pfam" id="PF00633">
    <property type="entry name" value="HHH"/>
    <property type="match status" value="1"/>
</dbReference>
<dbReference type="GO" id="GO:0046872">
    <property type="term" value="F:metal ion binding"/>
    <property type="evidence" value="ECO:0007669"/>
    <property type="project" value="UniProtKB-KW"/>
</dbReference>
<evidence type="ECO:0000256" key="13">
    <source>
        <dbReference type="ARBA" id="ARBA00023295"/>
    </source>
</evidence>
<keyword evidence="13" id="KW-0326">Glycosidase</keyword>
<dbReference type="Pfam" id="PF00730">
    <property type="entry name" value="HhH-GPD"/>
    <property type="match status" value="1"/>
</dbReference>
<proteinExistence type="inferred from homology"/>
<keyword evidence="10" id="KW-0408">Iron</keyword>
<dbReference type="SUPFAM" id="SSF55811">
    <property type="entry name" value="Nudix"/>
    <property type="match status" value="1"/>
</dbReference>
<feature type="compositionally biased region" description="Polar residues" evidence="14">
    <location>
        <begin position="190"/>
        <end position="199"/>
    </location>
</feature>
<keyword evidence="17" id="KW-1185">Reference proteome</keyword>
<dbReference type="GO" id="GO:0035485">
    <property type="term" value="F:adenine/guanine mispair binding"/>
    <property type="evidence" value="ECO:0007669"/>
    <property type="project" value="TreeGrafter"/>
</dbReference>
<evidence type="ECO:0000256" key="14">
    <source>
        <dbReference type="SAM" id="MobiDB-lite"/>
    </source>
</evidence>
<evidence type="ECO:0000259" key="15">
    <source>
        <dbReference type="SMART" id="SM00478"/>
    </source>
</evidence>
<dbReference type="GO" id="GO:0051539">
    <property type="term" value="F:4 iron, 4 sulfur cluster binding"/>
    <property type="evidence" value="ECO:0007669"/>
    <property type="project" value="UniProtKB-KW"/>
</dbReference>
<feature type="compositionally biased region" description="Polar residues" evidence="14">
    <location>
        <begin position="131"/>
        <end position="158"/>
    </location>
</feature>
<keyword evidence="7" id="KW-0479">Metal-binding</keyword>
<gene>
    <name evidence="16" type="ORF">PGLA1383_LOCUS125</name>
</gene>
<dbReference type="OMA" id="GFYGRAR"/>
<sequence>MLIGQWAGLQESSHVTARASASGKIGLRASEAVRQRVPVVLAAALLGRGVAVSRRSSKMARPSVSADSKSDVEDLARSDPGGWKGDEFQIRRELLSWYGANRRRLPWRGDPPPWSEDKAALRREASDLEEQTQAQHGQKPLTSFFRQLQPLPSRSTGKPVSMGSAGRSCGSVNGSLTDGRVVIDLDSDGECSQQSSVSRDTVLPTDSKGQGVTKSPGADDATFPSSAYGTWVSEVMLQQTQVERVVAYWTEWMRLFPTVKDLAEASPDAVNAAWAGLGFYGRARRLHEGAKYLVAEHAGVVPDSLEQLLRIPGVGPYTAGAIASIAFGQPAALVDGNVIRVFARLRALAGDSASAVLSRRCWALAHELVDLEQPGSFNQALMELGATVCTPQAPACSRCPLQVLCLARRMVADGKAAAVTDFPARPSKKAPRARLLAVAAVESVENGVSRWLLARRASTGLLAGQWEFPCVELVGAEIVDSASSVTSMMQASASASASASTSTSASASSPSSSSAPSQAKRAAKRPAVASLTSAELHKSEVDLSQLLRSLVPDLPTTLSLRHSQLPPLEHVFSHERHTMHIFRMIGQVDAAGVSLADTVVRQTAWMTAEESKAAGATSGLSKVFAALLKANVSEGPAPKKKTPEAKSPKTKLGRYIA</sequence>
<dbReference type="InterPro" id="IPR011257">
    <property type="entry name" value="DNA_glycosylase"/>
</dbReference>
<organism evidence="16 17">
    <name type="scientific">Polarella glacialis</name>
    <name type="common">Dinoflagellate</name>
    <dbReference type="NCBI Taxonomy" id="89957"/>
    <lineage>
        <taxon>Eukaryota</taxon>
        <taxon>Sar</taxon>
        <taxon>Alveolata</taxon>
        <taxon>Dinophyceae</taxon>
        <taxon>Suessiales</taxon>
        <taxon>Suessiaceae</taxon>
        <taxon>Polarella</taxon>
    </lineage>
</organism>
<evidence type="ECO:0000313" key="17">
    <source>
        <dbReference type="Proteomes" id="UP000654075"/>
    </source>
</evidence>
<evidence type="ECO:0000256" key="8">
    <source>
        <dbReference type="ARBA" id="ARBA00022763"/>
    </source>
</evidence>
<dbReference type="InterPro" id="IPR023170">
    <property type="entry name" value="HhH_base_excis_C"/>
</dbReference>
<dbReference type="GO" id="GO:0006284">
    <property type="term" value="P:base-excision repair"/>
    <property type="evidence" value="ECO:0007669"/>
    <property type="project" value="InterPro"/>
</dbReference>
<feature type="region of interest" description="Disordered" evidence="14">
    <location>
        <begin position="123"/>
        <end position="168"/>
    </location>
</feature>
<name>A0A813D5U1_POLGL</name>
<dbReference type="PROSITE" id="PS01155">
    <property type="entry name" value="ENDONUCLEASE_III_2"/>
    <property type="match status" value="1"/>
</dbReference>
<evidence type="ECO:0000256" key="1">
    <source>
        <dbReference type="ARBA" id="ARBA00000843"/>
    </source>
</evidence>
<feature type="region of interest" description="Disordered" evidence="14">
    <location>
        <begin position="56"/>
        <end position="80"/>
    </location>
</feature>
<dbReference type="Gene3D" id="1.10.1670.10">
    <property type="entry name" value="Helix-hairpin-Helix base-excision DNA repair enzymes (C-terminal)"/>
    <property type="match status" value="1"/>
</dbReference>
<evidence type="ECO:0000256" key="6">
    <source>
        <dbReference type="ARBA" id="ARBA00022485"/>
    </source>
</evidence>
<comment type="cofactor">
    <cofactor evidence="2">
        <name>[4Fe-4S] cluster</name>
        <dbReference type="ChEBI" id="CHEBI:49883"/>
    </cofactor>
</comment>
<dbReference type="GO" id="GO:0005634">
    <property type="term" value="C:nucleus"/>
    <property type="evidence" value="ECO:0007669"/>
    <property type="project" value="TreeGrafter"/>
</dbReference>
<dbReference type="InterPro" id="IPR000445">
    <property type="entry name" value="HhH_motif"/>
</dbReference>
<evidence type="ECO:0000313" key="16">
    <source>
        <dbReference type="EMBL" id="CAE8581093.1"/>
    </source>
</evidence>
<keyword evidence="9" id="KW-0378">Hydrolase</keyword>
<dbReference type="Proteomes" id="UP000654075">
    <property type="component" value="Unassembled WGS sequence"/>
</dbReference>